<name>A0A1Y2I075_9FUNG</name>
<comment type="caution">
    <text evidence="2">The sequence shown here is derived from an EMBL/GenBank/DDBJ whole genome shotgun (WGS) entry which is preliminary data.</text>
</comment>
<feature type="region of interest" description="Disordered" evidence="1">
    <location>
        <begin position="138"/>
        <end position="188"/>
    </location>
</feature>
<reference evidence="2 3" key="1">
    <citation type="submission" date="2016-07" db="EMBL/GenBank/DDBJ databases">
        <title>Pervasive Adenine N6-methylation of Active Genes in Fungi.</title>
        <authorList>
            <consortium name="DOE Joint Genome Institute"/>
            <person name="Mondo S.J."/>
            <person name="Dannebaum R.O."/>
            <person name="Kuo R.C."/>
            <person name="Labutti K."/>
            <person name="Haridas S."/>
            <person name="Kuo A."/>
            <person name="Salamov A."/>
            <person name="Ahrendt S.R."/>
            <person name="Lipzen A."/>
            <person name="Sullivan W."/>
            <person name="Andreopoulos W.B."/>
            <person name="Clum A."/>
            <person name="Lindquist E."/>
            <person name="Daum C."/>
            <person name="Ramamoorthy G.K."/>
            <person name="Gryganskyi A."/>
            <person name="Culley D."/>
            <person name="Magnuson J.K."/>
            <person name="James T.Y."/>
            <person name="O'Malley M.A."/>
            <person name="Stajich J.E."/>
            <person name="Spatafora J.W."/>
            <person name="Visel A."/>
            <person name="Grigoriev I.V."/>
        </authorList>
    </citation>
    <scope>NUCLEOTIDE SEQUENCE [LARGE SCALE GENOMIC DNA]</scope>
    <source>
        <strain evidence="2 3">PL171</strain>
    </source>
</reference>
<feature type="compositionally biased region" description="Basic and acidic residues" evidence="1">
    <location>
        <begin position="584"/>
        <end position="595"/>
    </location>
</feature>
<keyword evidence="3" id="KW-1185">Reference proteome</keyword>
<dbReference type="PANTHER" id="PTHR28027:SF1">
    <property type="entry name" value="CAMP INDEPENDENT REGULATORY PROTEIN (AFU_ORTHOLOGUE AFUA_3G09640)"/>
    <property type="match status" value="1"/>
</dbReference>
<dbReference type="AlphaFoldDB" id="A0A1Y2I075"/>
<dbReference type="Pfam" id="PF09729">
    <property type="entry name" value="Gti1_Pac2"/>
    <property type="match status" value="1"/>
</dbReference>
<accession>A0A1Y2I075</accession>
<feature type="region of interest" description="Disordered" evidence="1">
    <location>
        <begin position="415"/>
        <end position="447"/>
    </location>
</feature>
<evidence type="ECO:0000313" key="3">
    <source>
        <dbReference type="Proteomes" id="UP000193411"/>
    </source>
</evidence>
<proteinExistence type="predicted"/>
<feature type="region of interest" description="Disordered" evidence="1">
    <location>
        <begin position="564"/>
        <end position="595"/>
    </location>
</feature>
<organism evidence="2 3">
    <name type="scientific">Catenaria anguillulae PL171</name>
    <dbReference type="NCBI Taxonomy" id="765915"/>
    <lineage>
        <taxon>Eukaryota</taxon>
        <taxon>Fungi</taxon>
        <taxon>Fungi incertae sedis</taxon>
        <taxon>Blastocladiomycota</taxon>
        <taxon>Blastocladiomycetes</taxon>
        <taxon>Blastocladiales</taxon>
        <taxon>Catenariaceae</taxon>
        <taxon>Catenaria</taxon>
    </lineage>
</organism>
<gene>
    <name evidence="2" type="ORF">BCR44DRAFT_1510687</name>
</gene>
<protein>
    <submittedName>
        <fullName evidence="2">Gti1/Pac2 family-domain-containing protein</fullName>
    </submittedName>
</protein>
<dbReference type="PANTHER" id="PTHR28027">
    <property type="entry name" value="TRANSCRIPTIONAL REGULATOR MIT1"/>
    <property type="match status" value="1"/>
</dbReference>
<feature type="compositionally biased region" description="Polar residues" evidence="1">
    <location>
        <begin position="420"/>
        <end position="441"/>
    </location>
</feature>
<evidence type="ECO:0000256" key="1">
    <source>
        <dbReference type="SAM" id="MobiDB-lite"/>
    </source>
</evidence>
<dbReference type="Proteomes" id="UP000193411">
    <property type="component" value="Unassembled WGS sequence"/>
</dbReference>
<dbReference type="EMBL" id="MCFL01000007">
    <property type="protein sequence ID" value="ORZ38812.1"/>
    <property type="molecule type" value="Genomic_DNA"/>
</dbReference>
<feature type="region of interest" description="Disordered" evidence="1">
    <location>
        <begin position="291"/>
        <end position="338"/>
    </location>
</feature>
<dbReference type="GO" id="GO:0003677">
    <property type="term" value="F:DNA binding"/>
    <property type="evidence" value="ECO:0007669"/>
    <property type="project" value="TreeGrafter"/>
</dbReference>
<dbReference type="InterPro" id="IPR018608">
    <property type="entry name" value="Gti1/Pac2"/>
</dbReference>
<sequence length="595" mass="63830">MLSPITPPLAMQTPFPATRPFTSAALAGSADIQSIQAFYGSIATIDDALILIEAVRRRKAPRVHHRLTEDEQLAIGSGSIFVWNEEEAQIKRWTDGRHWSNSRMKGRFFMYKELSASKKTGTTRGRVAIAAVAAAAAASSSSKPNKNARSGGPQDVSNNDAGSTGSDSDAGDRPRASKLSKKRKAALVAEEDESSSDRLFLRKKTISVRTRKNERFHLVAYYYEHEEASLTRPSQVPQFAELPIEPGFYLTGLDATPLMVANPTAVPAASSVSTGAALPVAASRDMPVTAANPAPYAGHGPHFQTMMPPRHPHSSASAPTSVAPPPPPSAGATPRYPHTWPTYPTSIASAPCHPHAPFDHYPGAPSSSSADYCSPVYSYPHGGWPYAPEELRDRDYPHYEPGRPAGYVPDANRAVLRTSDPPSSVAANGSSHARPNETLHSPASAHSAPFESWEDASLHARVDSGSYSRYPTSAHRLAPPQSHSHNPLPSHASAGYYYPTTPASYGFGDPFTYHGPPPPAGRGSMAYGASYSSYPAARAHSYPAYSEYRGGPAYLDPAVANSYYPQLPTPNSARHNAVDFPSSDSHEGELTSQDH</sequence>
<feature type="compositionally biased region" description="Basic residues" evidence="1">
    <location>
        <begin position="176"/>
        <end position="185"/>
    </location>
</feature>
<evidence type="ECO:0000313" key="2">
    <source>
        <dbReference type="EMBL" id="ORZ38812.1"/>
    </source>
</evidence>
<dbReference type="OrthoDB" id="5572844at2759"/>
<feature type="compositionally biased region" description="Polar residues" evidence="1">
    <location>
        <begin position="155"/>
        <end position="167"/>
    </location>
</feature>
<feature type="region of interest" description="Disordered" evidence="1">
    <location>
        <begin position="468"/>
        <end position="490"/>
    </location>
</feature>